<reference evidence="2" key="1">
    <citation type="submission" date="2021-02" db="EMBL/GenBank/DDBJ databases">
        <authorList>
            <person name="Dougan E. K."/>
            <person name="Rhodes N."/>
            <person name="Thang M."/>
            <person name="Chan C."/>
        </authorList>
    </citation>
    <scope>NUCLEOTIDE SEQUENCE</scope>
</reference>
<organism evidence="2 3">
    <name type="scientific">Polarella glacialis</name>
    <name type="common">Dinoflagellate</name>
    <dbReference type="NCBI Taxonomy" id="89957"/>
    <lineage>
        <taxon>Eukaryota</taxon>
        <taxon>Sar</taxon>
        <taxon>Alveolata</taxon>
        <taxon>Dinophyceae</taxon>
        <taxon>Suessiales</taxon>
        <taxon>Suessiaceae</taxon>
        <taxon>Polarella</taxon>
    </lineage>
</organism>
<feature type="region of interest" description="Disordered" evidence="1">
    <location>
        <begin position="213"/>
        <end position="257"/>
    </location>
</feature>
<protein>
    <submittedName>
        <fullName evidence="2">Uncharacterized protein</fullName>
    </submittedName>
</protein>
<comment type="caution">
    <text evidence="2">The sequence shown here is derived from an EMBL/GenBank/DDBJ whole genome shotgun (WGS) entry which is preliminary data.</text>
</comment>
<name>A0A813EIB0_POLGL</name>
<sequence length="257" mass="28082">MAEFHKIEFASLVAAVRNVMAIRATNQTRKPDFKMDKHRYDLWQCIIQDLLSAIPNALDQMCYKVICSYLVVQAQAAEVEGVLSRRSRVRQVLGPDVGIELQSQYVQAQLCAPLEPSKDYKVLVDSVTTAWLLKNRRMPKRDRHQTARARVVRNDKGTKGLRPCKKRKSSEMHPGGAGGKLVEGSSLVLSASTEQDNLDDDDLIFVEPVVIGPEVATGPPTQMASSSTSSSSNQPAPNAISVAKGRGARARGGGRGK</sequence>
<accession>A0A813EIB0</accession>
<feature type="region of interest" description="Disordered" evidence="1">
    <location>
        <begin position="154"/>
        <end position="179"/>
    </location>
</feature>
<evidence type="ECO:0000313" key="3">
    <source>
        <dbReference type="Proteomes" id="UP000654075"/>
    </source>
</evidence>
<proteinExistence type="predicted"/>
<gene>
    <name evidence="2" type="ORF">PGLA1383_LOCUS18658</name>
</gene>
<feature type="compositionally biased region" description="Basic residues" evidence="1">
    <location>
        <begin position="246"/>
        <end position="257"/>
    </location>
</feature>
<evidence type="ECO:0000313" key="2">
    <source>
        <dbReference type="EMBL" id="CAE8600326.1"/>
    </source>
</evidence>
<evidence type="ECO:0000256" key="1">
    <source>
        <dbReference type="SAM" id="MobiDB-lite"/>
    </source>
</evidence>
<keyword evidence="3" id="KW-1185">Reference proteome</keyword>
<dbReference type="AlphaFoldDB" id="A0A813EIB0"/>
<dbReference type="EMBL" id="CAJNNV010012038">
    <property type="protein sequence ID" value="CAE8600326.1"/>
    <property type="molecule type" value="Genomic_DNA"/>
</dbReference>
<dbReference type="Proteomes" id="UP000654075">
    <property type="component" value="Unassembled WGS sequence"/>
</dbReference>